<feature type="transmembrane region" description="Helical" evidence="1">
    <location>
        <begin position="208"/>
        <end position="234"/>
    </location>
</feature>
<keyword evidence="2" id="KW-0732">Signal</keyword>
<dbReference type="PANTHER" id="PTHR11161:SF0">
    <property type="entry name" value="O-ACYLTRANSFERASE LIKE PROTEIN"/>
    <property type="match status" value="1"/>
</dbReference>
<feature type="transmembrane region" description="Helical" evidence="1">
    <location>
        <begin position="692"/>
        <end position="715"/>
    </location>
</feature>
<evidence type="ECO:0000313" key="4">
    <source>
        <dbReference type="Proteomes" id="UP001295684"/>
    </source>
</evidence>
<dbReference type="AlphaFoldDB" id="A0AAD1Y573"/>
<dbReference type="PANTHER" id="PTHR11161">
    <property type="entry name" value="O-ACYLTRANSFERASE"/>
    <property type="match status" value="1"/>
</dbReference>
<dbReference type="Proteomes" id="UP001295684">
    <property type="component" value="Unassembled WGS sequence"/>
</dbReference>
<evidence type="ECO:0000313" key="3">
    <source>
        <dbReference type="EMBL" id="CAI2385363.1"/>
    </source>
</evidence>
<feature type="transmembrane region" description="Helical" evidence="1">
    <location>
        <begin position="565"/>
        <end position="586"/>
    </location>
</feature>
<evidence type="ECO:0000256" key="2">
    <source>
        <dbReference type="SAM" id="SignalP"/>
    </source>
</evidence>
<feature type="transmembrane region" description="Helical" evidence="1">
    <location>
        <begin position="473"/>
        <end position="494"/>
    </location>
</feature>
<feature type="chain" id="PRO_5042259651" description="Acyltransferase 3 domain-containing protein" evidence="2">
    <location>
        <begin position="22"/>
        <end position="835"/>
    </location>
</feature>
<evidence type="ECO:0000256" key="1">
    <source>
        <dbReference type="SAM" id="Phobius"/>
    </source>
</evidence>
<feature type="transmembrane region" description="Helical" evidence="1">
    <location>
        <begin position="736"/>
        <end position="753"/>
    </location>
</feature>
<keyword evidence="1" id="KW-1133">Transmembrane helix</keyword>
<feature type="transmembrane region" description="Helical" evidence="1">
    <location>
        <begin position="614"/>
        <end position="631"/>
    </location>
</feature>
<feature type="transmembrane region" description="Helical" evidence="1">
    <location>
        <begin position="652"/>
        <end position="672"/>
    </location>
</feature>
<sequence length="835" mass="96809">MKGAILKSLISFLILSTLVNATQNQDVHIIEKSSGNNALLLADFLVNIDLSSRVTVHSGKSVVTRDDIRNKYKNEQIGQCYDAIWNFTMHMREGHYKKMALYSFSDIGDVGDYDGCTSLSEYAEYNYMNVNLTKLPIDVRSGLCFPKECKQWMMDKAADPLSETAFQIIQAIGWVTSLEFIKKYQVGAEISFIQPNTWRETQVNQRSIGAIVVLSFMASLAFFVVSLSILLHLCKSDQDRGNGKLKIIKEKELLLSKEDDFGGLLLSNDDHQSVSEFPTLPNSNWNTNNADPFNLGFSPRKLTSPKNQLLTDYTSITPRSDFVSSEASTDVFLHKKQPEVRLIVREKYKGSFFSNIVACFSLQRNIFSLHKPINKFEDDEDLAFIDGMRVLTMFWVILALTAVYCLICNLSDPIVIFSYFSGYPFAMLSACFITPELFIFYIFFLGFIYMARFYDMNGGIGFTDYIRFYIHRFLKLAPMYYLVFFFTWFVYPLIFTSPGWFVSERFSTNCETEWPFVLTFLNNLIPFFTQALNGCYYWPYVVPNDMLLHIFFPLLVILYKKRRKLFYLTTVVILIGGFIIDFIITLKNKLRVGILTFEDYYLFACFYNKPYTKLPILSCGMGMGAFYLRLIKYRKAPVLEKKNEYCFIHFMHTSWLFTIFLYAYSFCIINFINFIQVSSNKNGYSWRMDENGFFFAFSRFGYISGIMAIIVNILTGRGKYIKVMLSYYCWRPLSRLTFTAYLIFPLVIGAAIFDTRKSLYATYSRAAISMMSSIILTYVFALFGFLLFEKPMENLKNYLKYLIFGVESLRFIPKSERLETISDKISKEDFNKKGV</sequence>
<feature type="transmembrane region" description="Helical" evidence="1">
    <location>
        <begin position="765"/>
        <end position="788"/>
    </location>
</feature>
<keyword evidence="1" id="KW-0472">Membrane</keyword>
<evidence type="ECO:0008006" key="5">
    <source>
        <dbReference type="Google" id="ProtNLM"/>
    </source>
</evidence>
<feature type="transmembrane region" description="Helical" evidence="1">
    <location>
        <begin position="394"/>
        <end position="420"/>
    </location>
</feature>
<comment type="caution">
    <text evidence="3">The sequence shown here is derived from an EMBL/GenBank/DDBJ whole genome shotgun (WGS) entry which is preliminary data.</text>
</comment>
<dbReference type="EMBL" id="CAMPGE010027758">
    <property type="protein sequence ID" value="CAI2385363.1"/>
    <property type="molecule type" value="Genomic_DNA"/>
</dbReference>
<feature type="signal peptide" evidence="2">
    <location>
        <begin position="1"/>
        <end position="21"/>
    </location>
</feature>
<reference evidence="3" key="1">
    <citation type="submission" date="2023-07" db="EMBL/GenBank/DDBJ databases">
        <authorList>
            <consortium name="AG Swart"/>
            <person name="Singh M."/>
            <person name="Singh A."/>
            <person name="Seah K."/>
            <person name="Emmerich C."/>
        </authorList>
    </citation>
    <scope>NUCLEOTIDE SEQUENCE</scope>
    <source>
        <strain evidence="3">DP1</strain>
    </source>
</reference>
<accession>A0AAD1Y573</accession>
<dbReference type="InterPro" id="IPR052728">
    <property type="entry name" value="O2_lipid_transport_reg"/>
</dbReference>
<name>A0AAD1Y573_EUPCR</name>
<feature type="transmembrane region" description="Helical" evidence="1">
    <location>
        <begin position="537"/>
        <end position="558"/>
    </location>
</feature>
<proteinExistence type="predicted"/>
<feature type="transmembrane region" description="Helical" evidence="1">
    <location>
        <begin position="426"/>
        <end position="452"/>
    </location>
</feature>
<protein>
    <recommendedName>
        <fullName evidence="5">Acyltransferase 3 domain-containing protein</fullName>
    </recommendedName>
</protein>
<organism evidence="3 4">
    <name type="scientific">Euplotes crassus</name>
    <dbReference type="NCBI Taxonomy" id="5936"/>
    <lineage>
        <taxon>Eukaryota</taxon>
        <taxon>Sar</taxon>
        <taxon>Alveolata</taxon>
        <taxon>Ciliophora</taxon>
        <taxon>Intramacronucleata</taxon>
        <taxon>Spirotrichea</taxon>
        <taxon>Hypotrichia</taxon>
        <taxon>Euplotida</taxon>
        <taxon>Euplotidae</taxon>
        <taxon>Moneuplotes</taxon>
    </lineage>
</organism>
<gene>
    <name evidence="3" type="ORF">ECRASSUSDP1_LOCUS26920</name>
</gene>
<keyword evidence="4" id="KW-1185">Reference proteome</keyword>
<keyword evidence="1" id="KW-0812">Transmembrane</keyword>